<dbReference type="AlphaFoldDB" id="A0A378VYS4"/>
<protein>
    <submittedName>
        <fullName evidence="1">Uncharacterized protein</fullName>
    </submittedName>
</protein>
<proteinExistence type="predicted"/>
<reference evidence="1" key="1">
    <citation type="submission" date="2018-06" db="EMBL/GenBank/DDBJ databases">
        <authorList>
            <consortium name="Pathogen Informatics"/>
            <person name="Doyle S."/>
        </authorList>
    </citation>
    <scope>NUCLEOTIDE SEQUENCE [LARGE SCALE GENOMIC DNA]</scope>
    <source>
        <strain evidence="1">NCTC11421</strain>
    </source>
</reference>
<name>A0A378VYS4_NEIGO</name>
<sequence>MVELQEIFDVSYGSKLDLNKMSSFNPTINFVGRSGKNNGVTASVDLLKIQNLIQQDY</sequence>
<evidence type="ECO:0000313" key="1">
    <source>
        <dbReference type="EMBL" id="SUA24331.1"/>
    </source>
</evidence>
<organism evidence="1">
    <name type="scientific">Neisseria gonorrhoeae</name>
    <dbReference type="NCBI Taxonomy" id="485"/>
    <lineage>
        <taxon>Bacteria</taxon>
        <taxon>Pseudomonadati</taxon>
        <taxon>Pseudomonadota</taxon>
        <taxon>Betaproteobacteria</taxon>
        <taxon>Neisseriales</taxon>
        <taxon>Neisseriaceae</taxon>
        <taxon>Neisseria</taxon>
    </lineage>
</organism>
<gene>
    <name evidence="1" type="ORF">NCTC11421_02328</name>
</gene>
<dbReference type="EMBL" id="UGRI01000001">
    <property type="protein sequence ID" value="SUA24331.1"/>
    <property type="molecule type" value="Genomic_DNA"/>
</dbReference>
<accession>A0A378VYS4</accession>